<keyword evidence="3" id="KW-0732">Signal</keyword>
<name>A0A0G4HCP8_9ALVE</name>
<feature type="compositionally biased region" description="Low complexity" evidence="1">
    <location>
        <begin position="478"/>
        <end position="491"/>
    </location>
</feature>
<evidence type="ECO:0000256" key="1">
    <source>
        <dbReference type="SAM" id="MobiDB-lite"/>
    </source>
</evidence>
<organism evidence="4">
    <name type="scientific">Chromera velia CCMP2878</name>
    <dbReference type="NCBI Taxonomy" id="1169474"/>
    <lineage>
        <taxon>Eukaryota</taxon>
        <taxon>Sar</taxon>
        <taxon>Alveolata</taxon>
        <taxon>Colpodellida</taxon>
        <taxon>Chromeraceae</taxon>
        <taxon>Chromera</taxon>
    </lineage>
</organism>
<feature type="compositionally biased region" description="Acidic residues" evidence="1">
    <location>
        <begin position="526"/>
        <end position="541"/>
    </location>
</feature>
<evidence type="ECO:0000313" key="4">
    <source>
        <dbReference type="EMBL" id="CEM41796.1"/>
    </source>
</evidence>
<feature type="chain" id="PRO_5005191296" description="Transmembrane protein" evidence="3">
    <location>
        <begin position="29"/>
        <end position="541"/>
    </location>
</feature>
<feature type="compositionally biased region" description="Basic and acidic residues" evidence="1">
    <location>
        <begin position="365"/>
        <end position="376"/>
    </location>
</feature>
<sequence>MLYIPSAVRLGVLTALCILLSLFGPLRAFTFPDDCGAATGQDEATGGASCKAAFFITAVTNIIDENSEFSASYWLCAVCQPAVCFMDEIEFVNRCVSCGTFWADFNLHNFPFDHQTLPLVLEGLKSDTDIFFNDDPKSSGILTEAQVDRGWKLGDLRGETVRRVWNTDFGASDWILDEQEVSSYSRLRVEIPTSRTNVNAMIRAIAAVSVATVFCFGLSNLSVSSWPQLAVDFIHLLCLEAVFSLFTFAVLFHILHSGADIVLLTLYFVLHGIAFLSILIIFFTPLGVRLGISKPFHADLAGKPEPDEGWKHFSRALSRNSKHQHQTSSRRMIPIGFLRYGGQEEGEMDRGGAGLKKSAEVSQSEVERVKRGDLRRSGSGSCVPIAMDVFNEGGVGDLEWACGVDGKGGPGRSRGAGQSRLTGTEAEPSQLRGDHDPIARLVGVTKEKSEESRQVPSGKEKANPATQAEGVEDFRQQPNSPGRPRSASSGSYRGGDDRPPPPQRPRYPMKSYEDVSRGRGQRHSDFEEDDDADFDFDGGAF</sequence>
<dbReference type="VEuPathDB" id="CryptoDB:Cvel_936"/>
<feature type="transmembrane region" description="Helical" evidence="2">
    <location>
        <begin position="200"/>
        <end position="221"/>
    </location>
</feature>
<evidence type="ECO:0000256" key="2">
    <source>
        <dbReference type="SAM" id="Phobius"/>
    </source>
</evidence>
<feature type="transmembrane region" description="Helical" evidence="2">
    <location>
        <begin position="261"/>
        <end position="284"/>
    </location>
</feature>
<feature type="region of interest" description="Disordered" evidence="1">
    <location>
        <begin position="347"/>
        <end position="377"/>
    </location>
</feature>
<protein>
    <recommendedName>
        <fullName evidence="5">Transmembrane protein</fullName>
    </recommendedName>
</protein>
<accession>A0A0G4HCP8</accession>
<feature type="compositionally biased region" description="Basic and acidic residues" evidence="1">
    <location>
        <begin position="511"/>
        <end position="525"/>
    </location>
</feature>
<dbReference type="AlphaFoldDB" id="A0A0G4HCP8"/>
<proteinExistence type="predicted"/>
<keyword evidence="2" id="KW-1133">Transmembrane helix</keyword>
<reference evidence="4" key="1">
    <citation type="submission" date="2014-11" db="EMBL/GenBank/DDBJ databases">
        <authorList>
            <person name="Otto D Thomas"/>
            <person name="Naeem Raeece"/>
        </authorList>
    </citation>
    <scope>NUCLEOTIDE SEQUENCE</scope>
</reference>
<evidence type="ECO:0000256" key="3">
    <source>
        <dbReference type="SAM" id="SignalP"/>
    </source>
</evidence>
<dbReference type="EMBL" id="CDMZ01002312">
    <property type="protein sequence ID" value="CEM41796.1"/>
    <property type="molecule type" value="Genomic_DNA"/>
</dbReference>
<gene>
    <name evidence="4" type="ORF">Cvel_936</name>
</gene>
<feature type="region of interest" description="Disordered" evidence="1">
    <location>
        <begin position="408"/>
        <end position="541"/>
    </location>
</feature>
<feature type="compositionally biased region" description="Basic and acidic residues" evidence="1">
    <location>
        <begin position="445"/>
        <end position="462"/>
    </location>
</feature>
<evidence type="ECO:0008006" key="5">
    <source>
        <dbReference type="Google" id="ProtNLM"/>
    </source>
</evidence>
<feature type="transmembrane region" description="Helical" evidence="2">
    <location>
        <begin position="233"/>
        <end position="255"/>
    </location>
</feature>
<keyword evidence="2" id="KW-0472">Membrane</keyword>
<feature type="signal peptide" evidence="3">
    <location>
        <begin position="1"/>
        <end position="28"/>
    </location>
</feature>
<keyword evidence="2" id="KW-0812">Transmembrane</keyword>